<accession>A0A6A6THM0</accession>
<dbReference type="EMBL" id="MU004311">
    <property type="protein sequence ID" value="KAF2658841.1"/>
    <property type="molecule type" value="Genomic_DNA"/>
</dbReference>
<dbReference type="Proteomes" id="UP000799324">
    <property type="component" value="Unassembled WGS sequence"/>
</dbReference>
<dbReference type="InterPro" id="IPR021463">
    <property type="entry name" value="Methyltransf_34"/>
</dbReference>
<organism evidence="1 2">
    <name type="scientific">Lophiostoma macrostomum CBS 122681</name>
    <dbReference type="NCBI Taxonomy" id="1314788"/>
    <lineage>
        <taxon>Eukaryota</taxon>
        <taxon>Fungi</taxon>
        <taxon>Dikarya</taxon>
        <taxon>Ascomycota</taxon>
        <taxon>Pezizomycotina</taxon>
        <taxon>Dothideomycetes</taxon>
        <taxon>Pleosporomycetidae</taxon>
        <taxon>Pleosporales</taxon>
        <taxon>Lophiostomataceae</taxon>
        <taxon>Lophiostoma</taxon>
    </lineage>
</organism>
<feature type="non-terminal residue" evidence="1">
    <location>
        <position position="316"/>
    </location>
</feature>
<sequence length="316" mass="35092">IPLDLQQHLLNVFRRAFSERLSSDIQPLLQEVKGHLYNRDFVTAFGRQDYLEAYAARWSPARALGYLSVLIDLKEHLSSALGPASLDPAKPNNIVCLGGGAGAELTALAGFLHMLAITTDDSQNLPSFEIVAIDMAGWRSVVNNLRDCVTTPLPTSKDAPAAAQAANAPLTTPENFQVAFHQRDVLHSAWPELEPIMQDATLITLMFTLNELYSTSVSLTQKLLLSLTASLQEGALLLVVDSAGSYSSVMINGAEKKYPMQWLLDHTLLKDGGKDEAPAWMKIAEDESRWFRLADELKYPIELENMRFQLHLYQRL</sequence>
<evidence type="ECO:0000313" key="1">
    <source>
        <dbReference type="EMBL" id="KAF2658841.1"/>
    </source>
</evidence>
<dbReference type="Pfam" id="PF11312">
    <property type="entry name" value="Methyltransf_34"/>
    <property type="match status" value="1"/>
</dbReference>
<evidence type="ECO:0000313" key="2">
    <source>
        <dbReference type="Proteomes" id="UP000799324"/>
    </source>
</evidence>
<proteinExistence type="predicted"/>
<gene>
    <name evidence="1" type="ORF">K491DRAFT_567078</name>
</gene>
<feature type="non-terminal residue" evidence="1">
    <location>
        <position position="1"/>
    </location>
</feature>
<name>A0A6A6THM0_9PLEO</name>
<dbReference type="AlphaFoldDB" id="A0A6A6THM0"/>
<dbReference type="OrthoDB" id="6419443at2759"/>
<protein>
    <submittedName>
        <fullName evidence="1">Uncharacterized protein</fullName>
    </submittedName>
</protein>
<keyword evidence="2" id="KW-1185">Reference proteome</keyword>
<reference evidence="1" key="1">
    <citation type="journal article" date="2020" name="Stud. Mycol.">
        <title>101 Dothideomycetes genomes: a test case for predicting lifestyles and emergence of pathogens.</title>
        <authorList>
            <person name="Haridas S."/>
            <person name="Albert R."/>
            <person name="Binder M."/>
            <person name="Bloem J."/>
            <person name="Labutti K."/>
            <person name="Salamov A."/>
            <person name="Andreopoulos B."/>
            <person name="Baker S."/>
            <person name="Barry K."/>
            <person name="Bills G."/>
            <person name="Bluhm B."/>
            <person name="Cannon C."/>
            <person name="Castanera R."/>
            <person name="Culley D."/>
            <person name="Daum C."/>
            <person name="Ezra D."/>
            <person name="Gonzalez J."/>
            <person name="Henrissat B."/>
            <person name="Kuo A."/>
            <person name="Liang C."/>
            <person name="Lipzen A."/>
            <person name="Lutzoni F."/>
            <person name="Magnuson J."/>
            <person name="Mondo S."/>
            <person name="Nolan M."/>
            <person name="Ohm R."/>
            <person name="Pangilinan J."/>
            <person name="Park H.-J."/>
            <person name="Ramirez L."/>
            <person name="Alfaro M."/>
            <person name="Sun H."/>
            <person name="Tritt A."/>
            <person name="Yoshinaga Y."/>
            <person name="Zwiers L.-H."/>
            <person name="Turgeon B."/>
            <person name="Goodwin S."/>
            <person name="Spatafora J."/>
            <person name="Crous P."/>
            <person name="Grigoriev I."/>
        </authorList>
    </citation>
    <scope>NUCLEOTIDE SEQUENCE</scope>
    <source>
        <strain evidence="1">CBS 122681</strain>
    </source>
</reference>